<sequence length="185" mass="20733">MNALGMIETYGYLTAVEALDSALKAANVSLVDVVRVRGGLVTVLIEGDVGAVKAAVDAAAAAAERVGEVVSVHVIPRPDDSVKSMLTAHPEHGNRKCTAADQSLNQESSRQEESEKKKLLMRQIISKKLIWKRRKNLLQKHFLKNRRKIRQKYSQKNRQNLLQKHRKNPSLRNKKSSPYRSSKKA</sequence>
<keyword evidence="2" id="KW-1283">Bacterial microcompartment</keyword>
<organism evidence="6 7">
    <name type="scientific">Blautia argi</name>
    <dbReference type="NCBI Taxonomy" id="1912897"/>
    <lineage>
        <taxon>Bacteria</taxon>
        <taxon>Bacillati</taxon>
        <taxon>Bacillota</taxon>
        <taxon>Clostridia</taxon>
        <taxon>Lachnospirales</taxon>
        <taxon>Lachnospiraceae</taxon>
        <taxon>Blautia</taxon>
    </lineage>
</organism>
<evidence type="ECO:0000256" key="3">
    <source>
        <dbReference type="PROSITE-ProRule" id="PRU01278"/>
    </source>
</evidence>
<feature type="region of interest" description="Disordered" evidence="4">
    <location>
        <begin position="152"/>
        <end position="185"/>
    </location>
</feature>
<accession>A0A2Z4U8J1</accession>
<dbReference type="InterPro" id="IPR050575">
    <property type="entry name" value="BMC_shell"/>
</dbReference>
<gene>
    <name evidence="6" type="ORF">DQQ01_02430</name>
</gene>
<dbReference type="KEGG" id="blau:DQQ01_02430"/>
<dbReference type="InterPro" id="IPR044872">
    <property type="entry name" value="CcmK/CsoS1_BMC"/>
</dbReference>
<dbReference type="PANTHER" id="PTHR33941">
    <property type="entry name" value="PROPANEDIOL UTILIZATION PROTEIN PDUA"/>
    <property type="match status" value="1"/>
</dbReference>
<comment type="similarity">
    <text evidence="3">Belongs to the bacterial microcompartments protein family.</text>
</comment>
<dbReference type="Gene3D" id="3.30.70.1710">
    <property type="match status" value="1"/>
</dbReference>
<feature type="domain" description="BMC" evidence="5">
    <location>
        <begin position="3"/>
        <end position="87"/>
    </location>
</feature>
<evidence type="ECO:0000313" key="7">
    <source>
        <dbReference type="Proteomes" id="UP000250003"/>
    </source>
</evidence>
<evidence type="ECO:0000256" key="4">
    <source>
        <dbReference type="SAM" id="MobiDB-lite"/>
    </source>
</evidence>
<dbReference type="AlphaFoldDB" id="A0A2Z4U8J1"/>
<dbReference type="PANTHER" id="PTHR33941:SF11">
    <property type="entry name" value="BACTERIAL MICROCOMPARTMENT SHELL PROTEIN PDUJ"/>
    <property type="match status" value="1"/>
</dbReference>
<comment type="subcellular location">
    <subcellularLocation>
        <location evidence="1">Bacterial microcompartment</location>
    </subcellularLocation>
</comment>
<evidence type="ECO:0000313" key="6">
    <source>
        <dbReference type="EMBL" id="AWY97194.1"/>
    </source>
</evidence>
<proteinExistence type="inferred from homology"/>
<dbReference type="SUPFAM" id="SSF143414">
    <property type="entry name" value="CcmK-like"/>
    <property type="match status" value="1"/>
</dbReference>
<feature type="region of interest" description="Disordered" evidence="4">
    <location>
        <begin position="82"/>
        <end position="117"/>
    </location>
</feature>
<reference evidence="7" key="1">
    <citation type="submission" date="2018-06" db="EMBL/GenBank/DDBJ databases">
        <title>Description of Blautia argi sp. nov., a new anaerobic isolated from dog feces.</title>
        <authorList>
            <person name="Chang Y.-H."/>
            <person name="Paek J."/>
            <person name="Shin Y."/>
        </authorList>
    </citation>
    <scope>NUCLEOTIDE SEQUENCE [LARGE SCALE GENOMIC DNA]</scope>
    <source>
        <strain evidence="7">KCTC 15426</strain>
    </source>
</reference>
<dbReference type="SMART" id="SM00877">
    <property type="entry name" value="BMC"/>
    <property type="match status" value="1"/>
</dbReference>
<dbReference type="Proteomes" id="UP000250003">
    <property type="component" value="Chromosome"/>
</dbReference>
<dbReference type="CDD" id="cd07045">
    <property type="entry name" value="BMC_CcmK_like"/>
    <property type="match status" value="1"/>
</dbReference>
<dbReference type="EMBL" id="CP030280">
    <property type="protein sequence ID" value="AWY97194.1"/>
    <property type="molecule type" value="Genomic_DNA"/>
</dbReference>
<dbReference type="OrthoDB" id="9812608at2"/>
<dbReference type="Pfam" id="PF00936">
    <property type="entry name" value="BMC"/>
    <property type="match status" value="1"/>
</dbReference>
<keyword evidence="7" id="KW-1185">Reference proteome</keyword>
<feature type="compositionally biased region" description="Basic residues" evidence="4">
    <location>
        <begin position="163"/>
        <end position="185"/>
    </location>
</feature>
<evidence type="ECO:0000256" key="1">
    <source>
        <dbReference type="ARBA" id="ARBA00024322"/>
    </source>
</evidence>
<name>A0A2Z4U8J1_9FIRM</name>
<dbReference type="InterPro" id="IPR000249">
    <property type="entry name" value="BMC_dom"/>
</dbReference>
<dbReference type="PROSITE" id="PS51930">
    <property type="entry name" value="BMC_2"/>
    <property type="match status" value="1"/>
</dbReference>
<dbReference type="InterPro" id="IPR037233">
    <property type="entry name" value="CcmK-like_sf"/>
</dbReference>
<evidence type="ECO:0000259" key="5">
    <source>
        <dbReference type="PROSITE" id="PS51930"/>
    </source>
</evidence>
<protein>
    <recommendedName>
        <fullName evidence="5">BMC domain-containing protein</fullName>
    </recommendedName>
</protein>
<evidence type="ECO:0000256" key="2">
    <source>
        <dbReference type="ARBA" id="ARBA00024446"/>
    </source>
</evidence>
<dbReference type="GO" id="GO:0031469">
    <property type="term" value="C:bacterial microcompartment"/>
    <property type="evidence" value="ECO:0007669"/>
    <property type="project" value="UniProtKB-SubCell"/>
</dbReference>